<dbReference type="EMBL" id="WBSL01000021">
    <property type="protein sequence ID" value="MPY68297.1"/>
    <property type="molecule type" value="Genomic_DNA"/>
</dbReference>
<proteinExistence type="predicted"/>
<dbReference type="InterPro" id="IPR005821">
    <property type="entry name" value="Ion_trans_dom"/>
</dbReference>
<dbReference type="GO" id="GO:0016020">
    <property type="term" value="C:membrane"/>
    <property type="evidence" value="ECO:0007669"/>
    <property type="project" value="UniProtKB-SubCell"/>
</dbReference>
<gene>
    <name evidence="7" type="ORF">F8S09_16710</name>
</gene>
<feature type="transmembrane region" description="Helical" evidence="5">
    <location>
        <begin position="59"/>
        <end position="78"/>
    </location>
</feature>
<feature type="domain" description="Ion transport" evidence="6">
    <location>
        <begin position="55"/>
        <end position="221"/>
    </location>
</feature>
<keyword evidence="7" id="KW-0813">Transport</keyword>
<dbReference type="SUPFAM" id="SSF81324">
    <property type="entry name" value="Voltage-gated potassium channels"/>
    <property type="match status" value="1"/>
</dbReference>
<dbReference type="Proteomes" id="UP000484842">
    <property type="component" value="Unassembled WGS sequence"/>
</dbReference>
<keyword evidence="4 5" id="KW-0472">Membrane</keyword>
<evidence type="ECO:0000256" key="4">
    <source>
        <dbReference type="ARBA" id="ARBA00023136"/>
    </source>
</evidence>
<dbReference type="Gene3D" id="1.10.287.70">
    <property type="match status" value="1"/>
</dbReference>
<organism evidence="7 8">
    <name type="scientific">Deinococcus terrestris</name>
    <dbReference type="NCBI Taxonomy" id="2651870"/>
    <lineage>
        <taxon>Bacteria</taxon>
        <taxon>Thermotogati</taxon>
        <taxon>Deinococcota</taxon>
        <taxon>Deinococci</taxon>
        <taxon>Deinococcales</taxon>
        <taxon>Deinococcaceae</taxon>
        <taxon>Deinococcus</taxon>
    </lineage>
</organism>
<evidence type="ECO:0000256" key="3">
    <source>
        <dbReference type="ARBA" id="ARBA00022989"/>
    </source>
</evidence>
<evidence type="ECO:0000259" key="6">
    <source>
        <dbReference type="Pfam" id="PF00520"/>
    </source>
</evidence>
<keyword evidence="7" id="KW-0407">Ion channel</keyword>
<feature type="transmembrane region" description="Helical" evidence="5">
    <location>
        <begin position="146"/>
        <end position="170"/>
    </location>
</feature>
<feature type="transmembrane region" description="Helical" evidence="5">
    <location>
        <begin position="206"/>
        <end position="231"/>
    </location>
</feature>
<evidence type="ECO:0000256" key="5">
    <source>
        <dbReference type="SAM" id="Phobius"/>
    </source>
</evidence>
<keyword evidence="3 5" id="KW-1133">Transmembrane helix</keyword>
<comment type="caution">
    <text evidence="7">The sequence shown here is derived from an EMBL/GenBank/DDBJ whole genome shotgun (WGS) entry which is preliminary data.</text>
</comment>
<keyword evidence="8" id="KW-1185">Reference proteome</keyword>
<keyword evidence="2 5" id="KW-0812">Transmembrane</keyword>
<comment type="subcellular location">
    <subcellularLocation>
        <location evidence="1">Membrane</location>
        <topology evidence="1">Multi-pass membrane protein</topology>
    </subcellularLocation>
</comment>
<accession>A0A7X1NYS8</accession>
<protein>
    <submittedName>
        <fullName evidence="7">Potassium channel family protein</fullName>
    </submittedName>
</protein>
<dbReference type="InterPro" id="IPR027359">
    <property type="entry name" value="Volt_channel_dom_sf"/>
</dbReference>
<evidence type="ECO:0000256" key="1">
    <source>
        <dbReference type="ARBA" id="ARBA00004141"/>
    </source>
</evidence>
<keyword evidence="7" id="KW-0406">Ion transport</keyword>
<feature type="transmembrane region" description="Helical" evidence="5">
    <location>
        <begin position="182"/>
        <end position="199"/>
    </location>
</feature>
<dbReference type="GO" id="GO:0005216">
    <property type="term" value="F:monoatomic ion channel activity"/>
    <property type="evidence" value="ECO:0007669"/>
    <property type="project" value="InterPro"/>
</dbReference>
<dbReference type="Pfam" id="PF00520">
    <property type="entry name" value="Ion_trans"/>
    <property type="match status" value="1"/>
</dbReference>
<dbReference type="RefSeq" id="WP_152872594.1">
    <property type="nucleotide sequence ID" value="NZ_WBSL01000021.1"/>
</dbReference>
<reference evidence="7 8" key="1">
    <citation type="submission" date="2019-10" db="EMBL/GenBank/DDBJ databases">
        <title>Deinococcus sp. isolated from soil.</title>
        <authorList>
            <person name="Li Y."/>
            <person name="Wang J."/>
        </authorList>
    </citation>
    <scope>NUCLEOTIDE SEQUENCE [LARGE SCALE GENOMIC DNA]</scope>
    <source>
        <strain evidence="7 8">SDU3-2</strain>
    </source>
</reference>
<dbReference type="AlphaFoldDB" id="A0A7X1NYS8"/>
<dbReference type="Gene3D" id="1.20.120.350">
    <property type="entry name" value="Voltage-gated potassium channels. Chain C"/>
    <property type="match status" value="1"/>
</dbReference>
<sequence length="273" mass="29996">MTAPPPPPESTAQALREARLSTLRTLDRLLDRPMTVLSFVWLGLLVLDLTRGLPPMLQTLSNVIWGLFILDFLLSFALAPDKGLYLRRNWLTVLSLLLPALRILRAFRGLRALRALRLTRGTNLLRVLTSLNRGLRTLGRTLRRRGLGFVLGATGLVALAGAAGMASFEAGQPGAPGGYGEWLYWVGMLLTSLGSEYWPRTGEGRVLTFLLALYGFSVFGYITATLASFFVGDDQEREPGEGEVNNEVLRREMVALRGELAALRGELSQRADG</sequence>
<evidence type="ECO:0000313" key="7">
    <source>
        <dbReference type="EMBL" id="MPY68297.1"/>
    </source>
</evidence>
<evidence type="ECO:0000256" key="2">
    <source>
        <dbReference type="ARBA" id="ARBA00022692"/>
    </source>
</evidence>
<name>A0A7X1NYS8_9DEIO</name>
<evidence type="ECO:0000313" key="8">
    <source>
        <dbReference type="Proteomes" id="UP000484842"/>
    </source>
</evidence>